<dbReference type="InterPro" id="IPR039425">
    <property type="entry name" value="RNA_pol_sigma-70-like"/>
</dbReference>
<dbReference type="InterPro" id="IPR013325">
    <property type="entry name" value="RNA_pol_sigma_r2"/>
</dbReference>
<dbReference type="Proteomes" id="UP000198850">
    <property type="component" value="Unassembled WGS sequence"/>
</dbReference>
<dbReference type="GO" id="GO:0016987">
    <property type="term" value="F:sigma factor activity"/>
    <property type="evidence" value="ECO:0007669"/>
    <property type="project" value="UniProtKB-KW"/>
</dbReference>
<gene>
    <name evidence="7" type="ORF">SAMN05443550_10952</name>
</gene>
<proteinExistence type="inferred from homology"/>
<evidence type="ECO:0000256" key="3">
    <source>
        <dbReference type="ARBA" id="ARBA00023082"/>
    </source>
</evidence>
<keyword evidence="2" id="KW-0805">Transcription regulation</keyword>
<feature type="domain" description="RNA polymerase sigma factor 70 region 4 type 2" evidence="6">
    <location>
        <begin position="131"/>
        <end position="181"/>
    </location>
</feature>
<keyword evidence="4" id="KW-0804">Transcription</keyword>
<feature type="domain" description="RNA polymerase sigma-70 region 2" evidence="5">
    <location>
        <begin position="31"/>
        <end position="95"/>
    </location>
</feature>
<evidence type="ECO:0000256" key="1">
    <source>
        <dbReference type="ARBA" id="ARBA00010641"/>
    </source>
</evidence>
<sequence>MIDINHQKDLSIQDLIRRIHVDEDESAFNELYKQYIYKLYQFACSFVEDGEAAEEIVNDVLIKLWTGRKNLGEIRNTQVYLYTSIKNTCLNHLRSVSSKKNNEQKLIDAYYFHLSVDPSQLLISKELSNHVLKAVNELPDRCKLIFKMVKEDDLSCNEVASILGLSNKTVFAQLAIALKKLDFALNNS</sequence>
<organism evidence="7 8">
    <name type="scientific">Pedobacter hartonius</name>
    <dbReference type="NCBI Taxonomy" id="425514"/>
    <lineage>
        <taxon>Bacteria</taxon>
        <taxon>Pseudomonadati</taxon>
        <taxon>Bacteroidota</taxon>
        <taxon>Sphingobacteriia</taxon>
        <taxon>Sphingobacteriales</taxon>
        <taxon>Sphingobacteriaceae</taxon>
        <taxon>Pedobacter</taxon>
    </lineage>
</organism>
<dbReference type="PANTHER" id="PTHR43133">
    <property type="entry name" value="RNA POLYMERASE ECF-TYPE SIGMA FACTO"/>
    <property type="match status" value="1"/>
</dbReference>
<dbReference type="NCBIfam" id="TIGR02985">
    <property type="entry name" value="Sig70_bacteroi1"/>
    <property type="match status" value="1"/>
</dbReference>
<evidence type="ECO:0000259" key="5">
    <source>
        <dbReference type="Pfam" id="PF04542"/>
    </source>
</evidence>
<dbReference type="EMBL" id="FNRA01000009">
    <property type="protein sequence ID" value="SEB04865.1"/>
    <property type="molecule type" value="Genomic_DNA"/>
</dbReference>
<protein>
    <submittedName>
        <fullName evidence="7">RNA polymerase sigma-70 factor, ECF subfamily</fullName>
    </submittedName>
</protein>
<dbReference type="SUPFAM" id="SSF88946">
    <property type="entry name" value="Sigma2 domain of RNA polymerase sigma factors"/>
    <property type="match status" value="1"/>
</dbReference>
<evidence type="ECO:0000256" key="4">
    <source>
        <dbReference type="ARBA" id="ARBA00023163"/>
    </source>
</evidence>
<dbReference type="InterPro" id="IPR013249">
    <property type="entry name" value="RNA_pol_sigma70_r4_t2"/>
</dbReference>
<evidence type="ECO:0000313" key="7">
    <source>
        <dbReference type="EMBL" id="SEB04865.1"/>
    </source>
</evidence>
<dbReference type="GO" id="GO:0006352">
    <property type="term" value="P:DNA-templated transcription initiation"/>
    <property type="evidence" value="ECO:0007669"/>
    <property type="project" value="InterPro"/>
</dbReference>
<reference evidence="7 8" key="1">
    <citation type="submission" date="2016-10" db="EMBL/GenBank/DDBJ databases">
        <authorList>
            <person name="de Groot N.N."/>
        </authorList>
    </citation>
    <scope>NUCLEOTIDE SEQUENCE [LARGE SCALE GENOMIC DNA]</scope>
    <source>
        <strain evidence="7 8">DSM 19033</strain>
    </source>
</reference>
<dbReference type="Pfam" id="PF04542">
    <property type="entry name" value="Sigma70_r2"/>
    <property type="match status" value="1"/>
</dbReference>
<evidence type="ECO:0000313" key="8">
    <source>
        <dbReference type="Proteomes" id="UP000198850"/>
    </source>
</evidence>
<dbReference type="STRING" id="425514.SAMN05443550_10952"/>
<dbReference type="InterPro" id="IPR014284">
    <property type="entry name" value="RNA_pol_sigma-70_dom"/>
</dbReference>
<comment type="similarity">
    <text evidence="1">Belongs to the sigma-70 factor family. ECF subfamily.</text>
</comment>
<keyword evidence="8" id="KW-1185">Reference proteome</keyword>
<accession>A0A1H4G5J0</accession>
<dbReference type="InterPro" id="IPR007627">
    <property type="entry name" value="RNA_pol_sigma70_r2"/>
</dbReference>
<dbReference type="SUPFAM" id="SSF88659">
    <property type="entry name" value="Sigma3 and sigma4 domains of RNA polymerase sigma factors"/>
    <property type="match status" value="1"/>
</dbReference>
<keyword evidence="3" id="KW-0731">Sigma factor</keyword>
<dbReference type="InterPro" id="IPR013324">
    <property type="entry name" value="RNA_pol_sigma_r3/r4-like"/>
</dbReference>
<dbReference type="NCBIfam" id="TIGR02937">
    <property type="entry name" value="sigma70-ECF"/>
    <property type="match status" value="1"/>
</dbReference>
<dbReference type="InterPro" id="IPR036388">
    <property type="entry name" value="WH-like_DNA-bd_sf"/>
</dbReference>
<dbReference type="AlphaFoldDB" id="A0A1H4G5J0"/>
<dbReference type="InterPro" id="IPR014327">
    <property type="entry name" value="RNA_pol_sigma70_bacteroid"/>
</dbReference>
<name>A0A1H4G5J0_9SPHI</name>
<evidence type="ECO:0000259" key="6">
    <source>
        <dbReference type="Pfam" id="PF08281"/>
    </source>
</evidence>
<dbReference type="Gene3D" id="1.10.1740.10">
    <property type="match status" value="1"/>
</dbReference>
<dbReference type="PANTHER" id="PTHR43133:SF46">
    <property type="entry name" value="RNA POLYMERASE SIGMA-70 FACTOR ECF SUBFAMILY"/>
    <property type="match status" value="1"/>
</dbReference>
<dbReference type="GO" id="GO:0003677">
    <property type="term" value="F:DNA binding"/>
    <property type="evidence" value="ECO:0007669"/>
    <property type="project" value="InterPro"/>
</dbReference>
<dbReference type="Gene3D" id="1.10.10.10">
    <property type="entry name" value="Winged helix-like DNA-binding domain superfamily/Winged helix DNA-binding domain"/>
    <property type="match status" value="1"/>
</dbReference>
<evidence type="ECO:0000256" key="2">
    <source>
        <dbReference type="ARBA" id="ARBA00023015"/>
    </source>
</evidence>
<dbReference type="Pfam" id="PF08281">
    <property type="entry name" value="Sigma70_r4_2"/>
    <property type="match status" value="1"/>
</dbReference>